<evidence type="ECO:0000313" key="3">
    <source>
        <dbReference type="EMBL" id="MCM5680614.1"/>
    </source>
</evidence>
<accession>A0ABT0YQL4</accession>
<name>A0ABT0YQL4_9BURK</name>
<keyword evidence="4" id="KW-1185">Reference proteome</keyword>
<dbReference type="PANTHER" id="PTHR28641:SF1">
    <property type="entry name" value="MALONYL-COA DECARBOXYLASE, MITOCHONDRIAL"/>
    <property type="match status" value="1"/>
</dbReference>
<evidence type="ECO:0000259" key="1">
    <source>
        <dbReference type="Pfam" id="PF05292"/>
    </source>
</evidence>
<sequence>MQRVAETCRRLLSERGEANSVAIAADLLDDLLELQADQRLAFFELLEHQFGPDPGQVLQAAQRYAESPNAEHLIQLTAAAEPPRQELLRRLNRAPGGTAGIVSLRRALLGVLKSRPDLAAVEADFQHLLSSWFNAGFLQMEQVDWRSPAALLERIIEHEAVHAIDGWTDLRRRLQPDRRCFAFFHPQLPGEPLIFVEVALLPHMPEAIGPLIDPASASLAPRSFKVATFYSISNCQPGLKGVSLGNFLIKQVAEHLQREFPQLRTFCTLSPIPGLCTWLRGCGDWDARDDLRPRLRERLGRAHALLRSHFGDTLASLPGSFAPEAAPPELREALELLAAHYLGQESVTVRADPVARFHLGNGARLERINWAADVSRKGLKQSLGLMVNYLYDLGEVEERHERFVRGEVVSARRITQKL</sequence>
<dbReference type="Pfam" id="PF17408">
    <property type="entry name" value="MCD_N"/>
    <property type="match status" value="1"/>
</dbReference>
<reference evidence="3" key="1">
    <citation type="submission" date="2022-05" db="EMBL/GenBank/DDBJ databases">
        <title>Schlegelella sp. nov., isolated from mangrove soil.</title>
        <authorList>
            <person name="Liu Y."/>
            <person name="Ge X."/>
            <person name="Liu W."/>
        </authorList>
    </citation>
    <scope>NUCLEOTIDE SEQUENCE</scope>
    <source>
        <strain evidence="3">S2-27</strain>
    </source>
</reference>
<gene>
    <name evidence="3" type="ORF">M8A51_13860</name>
</gene>
<dbReference type="Proteomes" id="UP001165541">
    <property type="component" value="Unassembled WGS sequence"/>
</dbReference>
<dbReference type="InterPro" id="IPR038917">
    <property type="entry name" value="Malonyl_CoA_deC"/>
</dbReference>
<dbReference type="PANTHER" id="PTHR28641">
    <property type="match status" value="1"/>
</dbReference>
<dbReference type="Gene3D" id="1.20.140.90">
    <property type="entry name" value="Malonyl-CoA decarboxylase, oligemerization domain"/>
    <property type="match status" value="1"/>
</dbReference>
<comment type="caution">
    <text evidence="3">The sequence shown here is derived from an EMBL/GenBank/DDBJ whole genome shotgun (WGS) entry which is preliminary data.</text>
</comment>
<dbReference type="Pfam" id="PF05292">
    <property type="entry name" value="MCD"/>
    <property type="match status" value="1"/>
</dbReference>
<feature type="domain" description="Malonyl-CoA decarboxylase N-terminal" evidence="2">
    <location>
        <begin position="50"/>
        <end position="133"/>
    </location>
</feature>
<feature type="domain" description="Malonyl-CoA decarboxylase C-terminal" evidence="1">
    <location>
        <begin position="136"/>
        <end position="392"/>
    </location>
</feature>
<proteinExistence type="predicted"/>
<dbReference type="InterPro" id="IPR038351">
    <property type="entry name" value="MCD_N_sf"/>
</dbReference>
<dbReference type="Gene3D" id="3.40.630.150">
    <property type="entry name" value="Malonyl-CoA decarboxylase, catalytic domain"/>
    <property type="match status" value="1"/>
</dbReference>
<protein>
    <submittedName>
        <fullName evidence="3">Malonyl-CoA decarboxylase</fullName>
    </submittedName>
</protein>
<organism evidence="3 4">
    <name type="scientific">Caldimonas mangrovi</name>
    <dbReference type="NCBI Taxonomy" id="2944811"/>
    <lineage>
        <taxon>Bacteria</taxon>
        <taxon>Pseudomonadati</taxon>
        <taxon>Pseudomonadota</taxon>
        <taxon>Betaproteobacteria</taxon>
        <taxon>Burkholderiales</taxon>
        <taxon>Sphaerotilaceae</taxon>
        <taxon>Caldimonas</taxon>
    </lineage>
</organism>
<evidence type="ECO:0000313" key="4">
    <source>
        <dbReference type="Proteomes" id="UP001165541"/>
    </source>
</evidence>
<dbReference type="InterPro" id="IPR007956">
    <property type="entry name" value="Malonyl_CoA_deC_C"/>
</dbReference>
<dbReference type="InterPro" id="IPR042303">
    <property type="entry name" value="Malonyl_CoA_deC_C_sf"/>
</dbReference>
<dbReference type="InterPro" id="IPR035372">
    <property type="entry name" value="MCD_N"/>
</dbReference>
<dbReference type="EMBL" id="JAMKFE010000007">
    <property type="protein sequence ID" value="MCM5680614.1"/>
    <property type="molecule type" value="Genomic_DNA"/>
</dbReference>
<dbReference type="RefSeq" id="WP_251779066.1">
    <property type="nucleotide sequence ID" value="NZ_JAMKFE010000007.1"/>
</dbReference>
<evidence type="ECO:0000259" key="2">
    <source>
        <dbReference type="Pfam" id="PF17408"/>
    </source>
</evidence>